<feature type="chain" id="PRO_5014182303" description="Glyceraldehyde-3-phosphate dehydrogenase" evidence="22">
    <location>
        <begin position="25"/>
        <end position="449"/>
    </location>
</feature>
<dbReference type="GO" id="GO:0051287">
    <property type="term" value="F:NAD binding"/>
    <property type="evidence" value="ECO:0007669"/>
    <property type="project" value="UniProtKB-UniRule"/>
</dbReference>
<dbReference type="GO" id="GO:0005576">
    <property type="term" value="C:extracellular region"/>
    <property type="evidence" value="ECO:0007669"/>
    <property type="project" value="UniProtKB-SubCell"/>
</dbReference>
<dbReference type="InterPro" id="IPR020831">
    <property type="entry name" value="GlycerAld/Erythrose_P_DH"/>
</dbReference>
<dbReference type="InterPro" id="IPR020830">
    <property type="entry name" value="GlycerAld_3-P_DH_AS"/>
</dbReference>
<dbReference type="FunFam" id="3.40.50.720:FF:000319">
    <property type="entry name" value="Glyceraldehyde-3-phosphate dehydrogenase"/>
    <property type="match status" value="1"/>
</dbReference>
<keyword evidence="16" id="KW-0539">Nucleus</keyword>
<evidence type="ECO:0000313" key="25">
    <source>
        <dbReference type="Proteomes" id="UP000233556"/>
    </source>
</evidence>
<dbReference type="OrthoDB" id="1152826at2759"/>
<dbReference type="SMART" id="SM00846">
    <property type="entry name" value="Gp_dh_N"/>
    <property type="match status" value="1"/>
</dbReference>
<dbReference type="InterPro" id="IPR036291">
    <property type="entry name" value="NAD(P)-bd_dom_sf"/>
</dbReference>
<dbReference type="InterPro" id="IPR020828">
    <property type="entry name" value="GlycerAld_3-P_DH_NAD(P)-bd"/>
</dbReference>
<gene>
    <name evidence="24" type="ORF">llap_12599</name>
</gene>
<evidence type="ECO:0000256" key="10">
    <source>
        <dbReference type="ARBA" id="ARBA00022703"/>
    </source>
</evidence>
<evidence type="ECO:0000256" key="16">
    <source>
        <dbReference type="ARBA" id="ARBA00023242"/>
    </source>
</evidence>
<evidence type="ECO:0000256" key="18">
    <source>
        <dbReference type="ARBA" id="ARBA00047698"/>
    </source>
</evidence>
<dbReference type="GO" id="GO:0005829">
    <property type="term" value="C:cytosol"/>
    <property type="evidence" value="ECO:0007669"/>
    <property type="project" value="UniProtKB-SubCell"/>
</dbReference>
<evidence type="ECO:0000256" key="21">
    <source>
        <dbReference type="RuleBase" id="RU361160"/>
    </source>
</evidence>
<dbReference type="InterPro" id="IPR006424">
    <property type="entry name" value="Glyceraldehyde-3-P_DH_1"/>
</dbReference>
<keyword evidence="22" id="KW-0732">Signal</keyword>
<sequence>MLGLQSWPCSLFLLLALLSASVQTVSLPGQRLQMLLSQLLPLEPESTPAEEDTKEGSSFGPQLLSSTLPFLPSGARAARPSLWRKTLASRKWALPGDWAWKAVPRGCFGLKLDRIGTFSGLGFGRIGRLVTRAAVLSGKVQVVAINDPFIDLNYMVYMFKYDSTHGHFRGTVKAENGKLVINGNAITIFQERDPSNIKWGDAGAEYVVESTGVFTTMDKAGAHLKGGAKRVIISAPSADAPMFVMGVNHEKYDKSLKIVSNASCTTNCLAPLAKVIHDNFGIVEGLMTTVHAITATQKTVDGPSGKMWRDGRGAAQNIIPASTGAAKAVGKVIPELNGKLTGMAFRVPTPNVSVVDLTCRLEKAVSATYDDIKRVVKAAADGPLKGILAYTEDQVVSCDFNGDSHSSTFDAGAGIALNDHFVKLVSWYDNEYGYSNRVVDLMVHMASKE</sequence>
<keyword evidence="7" id="KW-0963">Cytoplasm</keyword>
<dbReference type="GO" id="GO:0006096">
    <property type="term" value="P:glycolytic process"/>
    <property type="evidence" value="ECO:0007669"/>
    <property type="project" value="UniProtKB-UniPathway"/>
</dbReference>
<evidence type="ECO:0000256" key="22">
    <source>
        <dbReference type="SAM" id="SignalP"/>
    </source>
</evidence>
<keyword evidence="13 21" id="KW-0520">NAD</keyword>
<evidence type="ECO:0000256" key="2">
    <source>
        <dbReference type="ARBA" id="ARBA00004245"/>
    </source>
</evidence>
<dbReference type="EMBL" id="KZ507313">
    <property type="protein sequence ID" value="PKU37101.1"/>
    <property type="molecule type" value="Genomic_DNA"/>
</dbReference>
<dbReference type="SUPFAM" id="SSF51735">
    <property type="entry name" value="NAD(P)-binding Rossmann-fold domains"/>
    <property type="match status" value="1"/>
</dbReference>
<dbReference type="GO" id="GO:0035605">
    <property type="term" value="F:peptidyl-cysteine S-nitrosylase activity"/>
    <property type="evidence" value="ECO:0007669"/>
    <property type="project" value="RHEA"/>
</dbReference>
<name>A0A2I0TTI0_LIMLA</name>
<evidence type="ECO:0000256" key="19">
    <source>
        <dbReference type="ARBA" id="ARBA00048005"/>
    </source>
</evidence>
<evidence type="ECO:0000256" key="11">
    <source>
        <dbReference type="ARBA" id="ARBA00022799"/>
    </source>
</evidence>
<dbReference type="GO" id="GO:0050661">
    <property type="term" value="F:NADP binding"/>
    <property type="evidence" value="ECO:0007669"/>
    <property type="project" value="InterPro"/>
</dbReference>
<evidence type="ECO:0000256" key="6">
    <source>
        <dbReference type="ARBA" id="ARBA00007406"/>
    </source>
</evidence>
<comment type="subcellular location">
    <subcellularLocation>
        <location evidence="2">Cytoplasm</location>
        <location evidence="2">Cytoskeleton</location>
    </subcellularLocation>
    <subcellularLocation>
        <location evidence="3">Cytoplasm</location>
        <location evidence="3">Cytosol</location>
    </subcellularLocation>
    <subcellularLocation>
        <location evidence="1">Nucleus</location>
    </subcellularLocation>
    <subcellularLocation>
        <location evidence="4">Secreted</location>
    </subcellularLocation>
</comment>
<dbReference type="AlphaFoldDB" id="A0A2I0TTI0"/>
<dbReference type="CDD" id="cd18126">
    <property type="entry name" value="GAPDH_I_C"/>
    <property type="match status" value="1"/>
</dbReference>
<reference evidence="25" key="2">
    <citation type="submission" date="2017-12" db="EMBL/GenBank/DDBJ databases">
        <title>Genome sequence of the Bar-tailed Godwit (Limosa lapponica baueri).</title>
        <authorList>
            <person name="Lima N.C.B."/>
            <person name="Parody-Merino A.M."/>
            <person name="Battley P.F."/>
            <person name="Fidler A.E."/>
            <person name="Prosdocimi F."/>
        </authorList>
    </citation>
    <scope>NUCLEOTIDE SEQUENCE [LARGE SCALE GENOMIC DNA]</scope>
</reference>
<dbReference type="NCBIfam" id="TIGR01534">
    <property type="entry name" value="GAPDH-I"/>
    <property type="match status" value="1"/>
</dbReference>
<keyword evidence="10" id="KW-0053">Apoptosis</keyword>
<dbReference type="Pfam" id="PF00044">
    <property type="entry name" value="Gp_dh_N"/>
    <property type="match status" value="1"/>
</dbReference>
<dbReference type="Pfam" id="PF02800">
    <property type="entry name" value="Gp_dh_C"/>
    <property type="match status" value="1"/>
</dbReference>
<dbReference type="Gene3D" id="3.40.50.720">
    <property type="entry name" value="NAD(P)-binding Rossmann-like Domain"/>
    <property type="match status" value="1"/>
</dbReference>
<keyword evidence="15" id="KW-0206">Cytoskeleton</keyword>
<comment type="catalytic activity">
    <reaction evidence="18 21">
        <text>D-glyceraldehyde 3-phosphate + phosphate + NAD(+) = (2R)-3-phospho-glyceroyl phosphate + NADH + H(+)</text>
        <dbReference type="Rhea" id="RHEA:10300"/>
        <dbReference type="ChEBI" id="CHEBI:15378"/>
        <dbReference type="ChEBI" id="CHEBI:43474"/>
        <dbReference type="ChEBI" id="CHEBI:57540"/>
        <dbReference type="ChEBI" id="CHEBI:57604"/>
        <dbReference type="ChEBI" id="CHEBI:57945"/>
        <dbReference type="ChEBI" id="CHEBI:59776"/>
        <dbReference type="EC" id="1.2.1.12"/>
    </reaction>
</comment>
<evidence type="ECO:0000256" key="14">
    <source>
        <dbReference type="ARBA" id="ARBA00023152"/>
    </source>
</evidence>
<dbReference type="GO" id="GO:0006915">
    <property type="term" value="P:apoptotic process"/>
    <property type="evidence" value="ECO:0007669"/>
    <property type="project" value="UniProtKB-KW"/>
</dbReference>
<comment type="similarity">
    <text evidence="6 20">Belongs to the glyceraldehyde-3-phosphate dehydrogenase family.</text>
</comment>
<dbReference type="Proteomes" id="UP000233556">
    <property type="component" value="Unassembled WGS sequence"/>
</dbReference>
<evidence type="ECO:0000256" key="1">
    <source>
        <dbReference type="ARBA" id="ARBA00004123"/>
    </source>
</evidence>
<keyword evidence="8" id="KW-0964">Secreted</keyword>
<dbReference type="SMART" id="SM00183">
    <property type="entry name" value="NAT_PEP"/>
    <property type="match status" value="1"/>
</dbReference>
<keyword evidence="9" id="KW-0808">Transferase</keyword>
<comment type="function">
    <text evidence="17">Has both glyceraldehyde-3-phosphate dehydrogenase and nitrosylase activities, thereby playing a role in glycolysis and nuclear functions, respectively. Glyceraldehyde-3-phosphate dehydrogenase is a key enzyme in glycolysis that catalyzes the first step of the pathway by converting D-glyceraldehyde 3-phosphate (G3P) into 3-phospho-D-glyceroyl phosphate. Participates in nuclear events including transcription, RNA transport, DNA replication and apoptosis. Nuclear functions are probably due to the nitrosylase activity that mediates cysteine S-nitrosylation of nuclear target proteins such as SIRT1, HDAC2 and PRKDC.</text>
</comment>
<evidence type="ECO:0000256" key="3">
    <source>
        <dbReference type="ARBA" id="ARBA00004514"/>
    </source>
</evidence>
<evidence type="ECO:0000256" key="13">
    <source>
        <dbReference type="ARBA" id="ARBA00023027"/>
    </source>
</evidence>
<dbReference type="GO" id="GO:0005856">
    <property type="term" value="C:cytoskeleton"/>
    <property type="evidence" value="ECO:0007669"/>
    <property type="project" value="UniProtKB-SubCell"/>
</dbReference>
<evidence type="ECO:0000256" key="9">
    <source>
        <dbReference type="ARBA" id="ARBA00022679"/>
    </source>
</evidence>
<dbReference type="UniPathway" id="UPA00109">
    <property type="reaction ID" value="UER00184"/>
</dbReference>
<evidence type="ECO:0000256" key="5">
    <source>
        <dbReference type="ARBA" id="ARBA00004869"/>
    </source>
</evidence>
<evidence type="ECO:0000259" key="23">
    <source>
        <dbReference type="SMART" id="SM00846"/>
    </source>
</evidence>
<proteinExistence type="inferred from homology"/>
<evidence type="ECO:0000256" key="12">
    <source>
        <dbReference type="ARBA" id="ARBA00023002"/>
    </source>
</evidence>
<dbReference type="GO" id="GO:0004365">
    <property type="term" value="F:glyceraldehyde-3-phosphate dehydrogenase (NAD+) (phosphorylating) activity"/>
    <property type="evidence" value="ECO:0007669"/>
    <property type="project" value="UniProtKB-UniRule"/>
</dbReference>
<evidence type="ECO:0000256" key="20">
    <source>
        <dbReference type="RuleBase" id="RU000397"/>
    </source>
</evidence>
<dbReference type="FunFam" id="3.40.50.720:FF:000636">
    <property type="entry name" value="Glyceraldehyde-3-phosphate dehydrogenase 2, cytosolic"/>
    <property type="match status" value="1"/>
</dbReference>
<evidence type="ECO:0000256" key="7">
    <source>
        <dbReference type="ARBA" id="ARBA00022490"/>
    </source>
</evidence>
<dbReference type="SUPFAM" id="SSF55347">
    <property type="entry name" value="Glyceraldehyde-3-phosphate dehydrogenase-like, C-terminal domain"/>
    <property type="match status" value="1"/>
</dbReference>
<dbReference type="PANTHER" id="PTHR10836">
    <property type="entry name" value="GLYCERALDEHYDE 3-PHOSPHATE DEHYDROGENASE"/>
    <property type="match status" value="1"/>
</dbReference>
<dbReference type="GO" id="GO:0005634">
    <property type="term" value="C:nucleus"/>
    <property type="evidence" value="ECO:0007669"/>
    <property type="project" value="UniProtKB-SubCell"/>
</dbReference>
<dbReference type="EC" id="1.2.1.12" evidence="21"/>
<keyword evidence="11" id="KW-0702">S-nitrosylation</keyword>
<keyword evidence="12 21" id="KW-0560">Oxidoreductase</keyword>
<dbReference type="Gene3D" id="3.30.360.10">
    <property type="entry name" value="Dihydrodipicolinate Reductase, domain 2"/>
    <property type="match status" value="1"/>
</dbReference>
<comment type="catalytic activity">
    <reaction evidence="19">
        <text>S-nitroso-L-cysteinyl-[GAPDH] + L-cysteinyl-[protein] = L-cysteinyl-[GAPDH] + S-nitroso-L-cysteinyl-[protein]</text>
        <dbReference type="Rhea" id="RHEA:66684"/>
        <dbReference type="Rhea" id="RHEA-COMP:10131"/>
        <dbReference type="Rhea" id="RHEA-COMP:17089"/>
        <dbReference type="Rhea" id="RHEA-COMP:17090"/>
        <dbReference type="Rhea" id="RHEA-COMP:17091"/>
        <dbReference type="ChEBI" id="CHEBI:29950"/>
        <dbReference type="ChEBI" id="CHEBI:149494"/>
    </reaction>
    <physiologicalReaction direction="left-to-right" evidence="19">
        <dbReference type="Rhea" id="RHEA:66685"/>
    </physiologicalReaction>
</comment>
<dbReference type="FunFam" id="3.30.360.10:FF:000001">
    <property type="entry name" value="Glyceraldehyde-3-phosphate dehydrogenase"/>
    <property type="match status" value="1"/>
</dbReference>
<protein>
    <recommendedName>
        <fullName evidence="21">Glyceraldehyde-3-phosphate dehydrogenase</fullName>
        <ecNumber evidence="21">1.2.1.12</ecNumber>
    </recommendedName>
</protein>
<dbReference type="InterPro" id="IPR020829">
    <property type="entry name" value="GlycerAld_3-P_DH_cat"/>
</dbReference>
<feature type="signal peptide" evidence="22">
    <location>
        <begin position="1"/>
        <end position="24"/>
    </location>
</feature>
<dbReference type="PRINTS" id="PR00078">
    <property type="entry name" value="G3PDHDRGNASE"/>
</dbReference>
<comment type="pathway">
    <text evidence="5 21">Carbohydrate degradation; glycolysis; pyruvate from D-glyceraldehyde 3-phosphate: step 1/5.</text>
</comment>
<evidence type="ECO:0000256" key="4">
    <source>
        <dbReference type="ARBA" id="ARBA00004613"/>
    </source>
</evidence>
<dbReference type="PROSITE" id="PS00071">
    <property type="entry name" value="GAPDH"/>
    <property type="match status" value="1"/>
</dbReference>
<comment type="subunit">
    <text evidence="21">Homotetramer.</text>
</comment>
<dbReference type="CDD" id="cd05214">
    <property type="entry name" value="GAPDH_I_N"/>
    <property type="match status" value="1"/>
</dbReference>
<dbReference type="InterPro" id="IPR000663">
    <property type="entry name" value="Natr_peptide"/>
</dbReference>
<evidence type="ECO:0000256" key="8">
    <source>
        <dbReference type="ARBA" id="ARBA00022525"/>
    </source>
</evidence>
<organism evidence="24 25">
    <name type="scientific">Limosa lapponica baueri</name>
    <dbReference type="NCBI Taxonomy" id="1758121"/>
    <lineage>
        <taxon>Eukaryota</taxon>
        <taxon>Metazoa</taxon>
        <taxon>Chordata</taxon>
        <taxon>Craniata</taxon>
        <taxon>Vertebrata</taxon>
        <taxon>Euteleostomi</taxon>
        <taxon>Archelosauria</taxon>
        <taxon>Archosauria</taxon>
        <taxon>Dinosauria</taxon>
        <taxon>Saurischia</taxon>
        <taxon>Theropoda</taxon>
        <taxon>Coelurosauria</taxon>
        <taxon>Aves</taxon>
        <taxon>Neognathae</taxon>
        <taxon>Neoaves</taxon>
        <taxon>Charadriiformes</taxon>
        <taxon>Scolopacidae</taxon>
        <taxon>Limosa</taxon>
    </lineage>
</organism>
<keyword evidence="14 21" id="KW-0324">Glycolysis</keyword>
<evidence type="ECO:0000313" key="24">
    <source>
        <dbReference type="EMBL" id="PKU37101.1"/>
    </source>
</evidence>
<dbReference type="GO" id="GO:0006006">
    <property type="term" value="P:glucose metabolic process"/>
    <property type="evidence" value="ECO:0007669"/>
    <property type="project" value="InterPro"/>
</dbReference>
<evidence type="ECO:0000256" key="15">
    <source>
        <dbReference type="ARBA" id="ARBA00023212"/>
    </source>
</evidence>
<feature type="domain" description="Glyceraldehyde 3-phosphate dehydrogenase NAD(P) binding" evidence="23">
    <location>
        <begin position="122"/>
        <end position="264"/>
    </location>
</feature>
<accession>A0A2I0TTI0</accession>
<evidence type="ECO:0000256" key="17">
    <source>
        <dbReference type="ARBA" id="ARBA00045390"/>
    </source>
</evidence>
<reference evidence="25" key="1">
    <citation type="submission" date="2017-11" db="EMBL/GenBank/DDBJ databases">
        <authorList>
            <person name="Lima N.C."/>
            <person name="Parody-Merino A.M."/>
            <person name="Battley P.F."/>
            <person name="Fidler A.E."/>
            <person name="Prosdocimi F."/>
        </authorList>
    </citation>
    <scope>NUCLEOTIDE SEQUENCE [LARGE SCALE GENOMIC DNA]</scope>
</reference>
<dbReference type="PANTHER" id="PTHR10836:SF111">
    <property type="entry name" value="GLYCERALDEHYDE-3-PHOSPHATE DEHYDROGENASE"/>
    <property type="match status" value="1"/>
</dbReference>
<keyword evidence="25" id="KW-1185">Reference proteome</keyword>
<dbReference type="GO" id="GO:0005179">
    <property type="term" value="F:hormone activity"/>
    <property type="evidence" value="ECO:0007669"/>
    <property type="project" value="InterPro"/>
</dbReference>